<evidence type="ECO:0000313" key="2">
    <source>
        <dbReference type="EMBL" id="KAF7997275.1"/>
    </source>
</evidence>
<dbReference type="GO" id="GO:0016209">
    <property type="term" value="F:antioxidant activity"/>
    <property type="evidence" value="ECO:0007669"/>
    <property type="project" value="InterPro"/>
</dbReference>
<dbReference type="AlphaFoldDB" id="A0A834Y0W3"/>
<protein>
    <recommendedName>
        <fullName evidence="1">Alkyl hydroperoxide reductase subunit C/ Thiol specific antioxidant domain-containing protein</fullName>
    </recommendedName>
</protein>
<comment type="caution">
    <text evidence="2">The sequence shown here is derived from an EMBL/GenBank/DDBJ whole genome shotgun (WGS) entry which is preliminary data.</text>
</comment>
<dbReference type="Gene3D" id="3.30.1020.10">
    <property type="entry name" value="Antioxidant, Horf6, Chain A, domain2"/>
    <property type="match status" value="1"/>
</dbReference>
<dbReference type="InterPro" id="IPR000866">
    <property type="entry name" value="AhpC/TSA"/>
</dbReference>
<feature type="domain" description="Alkyl hydroperoxide reductase subunit C/ Thiol specific antioxidant" evidence="1">
    <location>
        <begin position="102"/>
        <end position="138"/>
    </location>
</feature>
<feature type="domain" description="Alkyl hydroperoxide reductase subunit C/ Thiol specific antioxidant" evidence="1">
    <location>
        <begin position="14"/>
        <end position="53"/>
    </location>
</feature>
<dbReference type="Gene3D" id="3.40.30.10">
    <property type="entry name" value="Glutaredoxin"/>
    <property type="match status" value="2"/>
</dbReference>
<dbReference type="OrthoDB" id="2996783at2759"/>
<evidence type="ECO:0000313" key="3">
    <source>
        <dbReference type="Proteomes" id="UP000639338"/>
    </source>
</evidence>
<evidence type="ECO:0000259" key="1">
    <source>
        <dbReference type="Pfam" id="PF00578"/>
    </source>
</evidence>
<dbReference type="EMBL" id="JACMRX010000001">
    <property type="protein sequence ID" value="KAF7997275.1"/>
    <property type="molecule type" value="Genomic_DNA"/>
</dbReference>
<gene>
    <name evidence="2" type="ORF">HCN44_005552</name>
</gene>
<dbReference type="Proteomes" id="UP000639338">
    <property type="component" value="Unassembled WGS sequence"/>
</dbReference>
<sequence length="139" mass="15731">MLLLGEQFQPSKPKQILEWAILFFHPNDFTPVCTTELARAVKLMPEFQRLGVKKGDEVMVQPTVTDNQAKKLYADKLKIIPVPSGKQYMRIVPQPEDPSILAILFSHPNDFTPVCTTELARAVKLMPEFQRLGVKVIAN</sequence>
<name>A0A834Y0W3_APHGI</name>
<reference evidence="2 3" key="1">
    <citation type="submission" date="2020-08" db="EMBL/GenBank/DDBJ databases">
        <title>Aphidius gifuensis genome sequencing and assembly.</title>
        <authorList>
            <person name="Du Z."/>
        </authorList>
    </citation>
    <scope>NUCLEOTIDE SEQUENCE [LARGE SCALE GENOMIC DNA]</scope>
    <source>
        <strain evidence="2">YNYX2018</strain>
        <tissue evidence="2">Adults</tissue>
    </source>
</reference>
<accession>A0A834Y0W3</accession>
<dbReference type="GO" id="GO:0016491">
    <property type="term" value="F:oxidoreductase activity"/>
    <property type="evidence" value="ECO:0007669"/>
    <property type="project" value="InterPro"/>
</dbReference>
<dbReference type="InterPro" id="IPR036249">
    <property type="entry name" value="Thioredoxin-like_sf"/>
</dbReference>
<keyword evidence="3" id="KW-1185">Reference proteome</keyword>
<proteinExistence type="predicted"/>
<dbReference type="SUPFAM" id="SSF52833">
    <property type="entry name" value="Thioredoxin-like"/>
    <property type="match status" value="2"/>
</dbReference>
<dbReference type="Pfam" id="PF00578">
    <property type="entry name" value="AhpC-TSA"/>
    <property type="match status" value="2"/>
</dbReference>
<organism evidence="2 3">
    <name type="scientific">Aphidius gifuensis</name>
    <name type="common">Parasitoid wasp</name>
    <dbReference type="NCBI Taxonomy" id="684658"/>
    <lineage>
        <taxon>Eukaryota</taxon>
        <taxon>Metazoa</taxon>
        <taxon>Ecdysozoa</taxon>
        <taxon>Arthropoda</taxon>
        <taxon>Hexapoda</taxon>
        <taxon>Insecta</taxon>
        <taxon>Pterygota</taxon>
        <taxon>Neoptera</taxon>
        <taxon>Endopterygota</taxon>
        <taxon>Hymenoptera</taxon>
        <taxon>Apocrita</taxon>
        <taxon>Ichneumonoidea</taxon>
        <taxon>Braconidae</taxon>
        <taxon>Aphidiinae</taxon>
        <taxon>Aphidius</taxon>
    </lineage>
</organism>